<reference evidence="1 3" key="1">
    <citation type="journal article" date="2008" name="Science">
        <title>The Physcomitrella genome reveals evolutionary insights into the conquest of land by plants.</title>
        <authorList>
            <person name="Rensing S."/>
            <person name="Lang D."/>
            <person name="Zimmer A."/>
            <person name="Terry A."/>
            <person name="Salamov A."/>
            <person name="Shapiro H."/>
            <person name="Nishiyama T."/>
            <person name="Perroud P.-F."/>
            <person name="Lindquist E."/>
            <person name="Kamisugi Y."/>
            <person name="Tanahashi T."/>
            <person name="Sakakibara K."/>
            <person name="Fujita T."/>
            <person name="Oishi K."/>
            <person name="Shin-I T."/>
            <person name="Kuroki Y."/>
            <person name="Toyoda A."/>
            <person name="Suzuki Y."/>
            <person name="Hashimoto A."/>
            <person name="Yamaguchi K."/>
            <person name="Sugano A."/>
            <person name="Kohara Y."/>
            <person name="Fujiyama A."/>
            <person name="Anterola A."/>
            <person name="Aoki S."/>
            <person name="Ashton N."/>
            <person name="Barbazuk W.B."/>
            <person name="Barker E."/>
            <person name="Bennetzen J."/>
            <person name="Bezanilla M."/>
            <person name="Blankenship R."/>
            <person name="Cho S.H."/>
            <person name="Dutcher S."/>
            <person name="Estelle M."/>
            <person name="Fawcett J.A."/>
            <person name="Gundlach H."/>
            <person name="Hanada K."/>
            <person name="Heyl A."/>
            <person name="Hicks K.A."/>
            <person name="Hugh J."/>
            <person name="Lohr M."/>
            <person name="Mayer K."/>
            <person name="Melkozernov A."/>
            <person name="Murata T."/>
            <person name="Nelson D."/>
            <person name="Pils B."/>
            <person name="Prigge M."/>
            <person name="Reiss B."/>
            <person name="Renner T."/>
            <person name="Rombauts S."/>
            <person name="Rushton P."/>
            <person name="Sanderfoot A."/>
            <person name="Schween G."/>
            <person name="Shiu S.-H."/>
            <person name="Stueber K."/>
            <person name="Theodoulou F.L."/>
            <person name="Tu H."/>
            <person name="Van de Peer Y."/>
            <person name="Verrier P.J."/>
            <person name="Waters E."/>
            <person name="Wood A."/>
            <person name="Yang L."/>
            <person name="Cove D."/>
            <person name="Cuming A."/>
            <person name="Hasebe M."/>
            <person name="Lucas S."/>
            <person name="Mishler D.B."/>
            <person name="Reski R."/>
            <person name="Grigoriev I."/>
            <person name="Quatrano R.S."/>
            <person name="Boore J.L."/>
        </authorList>
    </citation>
    <scope>NUCLEOTIDE SEQUENCE [LARGE SCALE GENOMIC DNA]</scope>
    <source>
        <strain evidence="2 3">cv. Gransden 2004</strain>
    </source>
</reference>
<accession>A0A2K1L3N7</accession>
<dbReference type="Gramene" id="Pp3c2_30420V3.2">
    <property type="protein sequence ID" value="PAC:32935066.CDS.1"/>
    <property type="gene ID" value="Pp3c2_30420"/>
</dbReference>
<gene>
    <name evidence="1" type="ORF">PHYPA_003433</name>
</gene>
<dbReference type="Proteomes" id="UP000006727">
    <property type="component" value="Chromosome 2"/>
</dbReference>
<dbReference type="EnsemblPlants" id="Pp3c2_30420V3.2">
    <property type="protein sequence ID" value="PAC:32935066.CDS.1"/>
    <property type="gene ID" value="Pp3c2_30420"/>
</dbReference>
<proteinExistence type="predicted"/>
<reference evidence="2" key="3">
    <citation type="submission" date="2020-12" db="UniProtKB">
        <authorList>
            <consortium name="EnsemblPlants"/>
        </authorList>
    </citation>
    <scope>IDENTIFICATION</scope>
</reference>
<evidence type="ECO:0000313" key="3">
    <source>
        <dbReference type="Proteomes" id="UP000006727"/>
    </source>
</evidence>
<name>A0A2K1L3N7_PHYPA</name>
<dbReference type="EnsemblPlants" id="Pp3c2_30420V3.1">
    <property type="protein sequence ID" value="PAC:32935065.CDS.1"/>
    <property type="gene ID" value="Pp3c2_30420"/>
</dbReference>
<sequence length="95" mass="11089">MMVMTRNRASHFDNKTTNSLCVHGILLSMLPTSGAIESVHIIDYLLMYPKHRIILHDSETQDRLKLCFASDQYVYWALVLRVVKWVLLFRSDSPH</sequence>
<dbReference type="EMBL" id="ABEU02000002">
    <property type="protein sequence ID" value="PNR60640.1"/>
    <property type="molecule type" value="Genomic_DNA"/>
</dbReference>
<organism evidence="1">
    <name type="scientific">Physcomitrium patens</name>
    <name type="common">Spreading-leaved earth moss</name>
    <name type="synonym">Physcomitrella patens</name>
    <dbReference type="NCBI Taxonomy" id="3218"/>
    <lineage>
        <taxon>Eukaryota</taxon>
        <taxon>Viridiplantae</taxon>
        <taxon>Streptophyta</taxon>
        <taxon>Embryophyta</taxon>
        <taxon>Bryophyta</taxon>
        <taxon>Bryophytina</taxon>
        <taxon>Bryopsida</taxon>
        <taxon>Funariidae</taxon>
        <taxon>Funariales</taxon>
        <taxon>Funariaceae</taxon>
        <taxon>Physcomitrium</taxon>
    </lineage>
</organism>
<reference evidence="1 3" key="2">
    <citation type="journal article" date="2018" name="Plant J.">
        <title>The Physcomitrella patens chromosome-scale assembly reveals moss genome structure and evolution.</title>
        <authorList>
            <person name="Lang D."/>
            <person name="Ullrich K.K."/>
            <person name="Murat F."/>
            <person name="Fuchs J."/>
            <person name="Jenkins J."/>
            <person name="Haas F.B."/>
            <person name="Piednoel M."/>
            <person name="Gundlach H."/>
            <person name="Van Bel M."/>
            <person name="Meyberg R."/>
            <person name="Vives C."/>
            <person name="Morata J."/>
            <person name="Symeonidi A."/>
            <person name="Hiss M."/>
            <person name="Muchero W."/>
            <person name="Kamisugi Y."/>
            <person name="Saleh O."/>
            <person name="Blanc G."/>
            <person name="Decker E.L."/>
            <person name="van Gessel N."/>
            <person name="Grimwood J."/>
            <person name="Hayes R.D."/>
            <person name="Graham S.W."/>
            <person name="Gunter L.E."/>
            <person name="McDaniel S.F."/>
            <person name="Hoernstein S.N.W."/>
            <person name="Larsson A."/>
            <person name="Li F.W."/>
            <person name="Perroud P.F."/>
            <person name="Phillips J."/>
            <person name="Ranjan P."/>
            <person name="Rokshar D.S."/>
            <person name="Rothfels C.J."/>
            <person name="Schneider L."/>
            <person name="Shu S."/>
            <person name="Stevenson D.W."/>
            <person name="Thummler F."/>
            <person name="Tillich M."/>
            <person name="Villarreal Aguilar J.C."/>
            <person name="Widiez T."/>
            <person name="Wong G.K."/>
            <person name="Wymore A."/>
            <person name="Zhang Y."/>
            <person name="Zimmer A.D."/>
            <person name="Quatrano R.S."/>
            <person name="Mayer K.F.X."/>
            <person name="Goodstein D."/>
            <person name="Casacuberta J.M."/>
            <person name="Vandepoele K."/>
            <person name="Reski R."/>
            <person name="Cuming A.C."/>
            <person name="Tuskan G.A."/>
            <person name="Maumus F."/>
            <person name="Salse J."/>
            <person name="Schmutz J."/>
            <person name="Rensing S.A."/>
        </authorList>
    </citation>
    <scope>NUCLEOTIDE SEQUENCE [LARGE SCALE GENOMIC DNA]</scope>
    <source>
        <strain evidence="2 3">cv. Gransden 2004</strain>
    </source>
</reference>
<protein>
    <submittedName>
        <fullName evidence="1 2">Uncharacterized protein</fullName>
    </submittedName>
</protein>
<evidence type="ECO:0000313" key="1">
    <source>
        <dbReference type="EMBL" id="PNR60640.1"/>
    </source>
</evidence>
<dbReference type="Gramene" id="Pp3c2_30420V3.1">
    <property type="protein sequence ID" value="PAC:32935065.CDS.1"/>
    <property type="gene ID" value="Pp3c2_30420"/>
</dbReference>
<keyword evidence="3" id="KW-1185">Reference proteome</keyword>
<dbReference type="InParanoid" id="A0A2K1L3N7"/>
<evidence type="ECO:0000313" key="2">
    <source>
        <dbReference type="EnsemblPlants" id="PAC:32935065.CDS.1"/>
    </source>
</evidence>
<dbReference type="AlphaFoldDB" id="A0A2K1L3N7"/>